<keyword evidence="1" id="KW-0472">Membrane</keyword>
<keyword evidence="1" id="KW-0812">Transmembrane</keyword>
<sequence>MQYQYHCACCNKAVSSTDTSCPNCGSHSIRSPYSFWMLCLLACLAAAVIFKVVHVSSQAQQDVPTKDTIFNALQLEVKQSS</sequence>
<dbReference type="AlphaFoldDB" id="A0AAE6WVP5"/>
<dbReference type="RefSeq" id="WP_004892715.1">
    <property type="nucleotide sequence ID" value="NZ_BAABSB010000107.1"/>
</dbReference>
<reference evidence="2 3" key="1">
    <citation type="submission" date="2019-09" db="EMBL/GenBank/DDBJ databases">
        <title>Non-baumannii Acinetobacter spp. carrying blaNDM-1 isolated in China.</title>
        <authorList>
            <person name="Cui C."/>
            <person name="Chen C."/>
            <person name="Sun J."/>
            <person name="Liu Y."/>
        </authorList>
    </citation>
    <scope>NUCLEOTIDE SEQUENCE [LARGE SCALE GENOMIC DNA]</scope>
    <source>
        <strain evidence="2 3">HZE23-1</strain>
    </source>
</reference>
<evidence type="ECO:0000256" key="1">
    <source>
        <dbReference type="SAM" id="Phobius"/>
    </source>
</evidence>
<dbReference type="Proteomes" id="UP000503505">
    <property type="component" value="Chromosome"/>
</dbReference>
<feature type="transmembrane region" description="Helical" evidence="1">
    <location>
        <begin position="33"/>
        <end position="53"/>
    </location>
</feature>
<protein>
    <submittedName>
        <fullName evidence="2">Uncharacterized protein</fullName>
    </submittedName>
</protein>
<organism evidence="2 3">
    <name type="scientific">Acinetobacter schindleri</name>
    <dbReference type="NCBI Taxonomy" id="108981"/>
    <lineage>
        <taxon>Bacteria</taxon>
        <taxon>Pseudomonadati</taxon>
        <taxon>Pseudomonadota</taxon>
        <taxon>Gammaproteobacteria</taxon>
        <taxon>Moraxellales</taxon>
        <taxon>Moraxellaceae</taxon>
        <taxon>Acinetobacter</taxon>
    </lineage>
</organism>
<accession>A0AAE6WVP5</accession>
<name>A0AAE6WVP5_9GAMM</name>
<evidence type="ECO:0000313" key="2">
    <source>
        <dbReference type="EMBL" id="QIC66917.1"/>
    </source>
</evidence>
<gene>
    <name evidence="2" type="ORF">FSC10_05895</name>
</gene>
<dbReference type="EMBL" id="CP044463">
    <property type="protein sequence ID" value="QIC66917.1"/>
    <property type="molecule type" value="Genomic_DNA"/>
</dbReference>
<keyword evidence="1" id="KW-1133">Transmembrane helix</keyword>
<evidence type="ECO:0000313" key="3">
    <source>
        <dbReference type="Proteomes" id="UP000503505"/>
    </source>
</evidence>
<proteinExistence type="predicted"/>